<evidence type="ECO:0000256" key="2">
    <source>
        <dbReference type="ARBA" id="ARBA00000967"/>
    </source>
</evidence>
<keyword evidence="8" id="KW-0963">Cytoplasm</keyword>
<feature type="active site" evidence="8">
    <location>
        <position position="355"/>
    </location>
</feature>
<dbReference type="HAMAP" id="MF_00181">
    <property type="entry name" value="Cytosol_peptidase_M17"/>
    <property type="match status" value="1"/>
</dbReference>
<comment type="similarity">
    <text evidence="3 8">Belongs to the peptidase M17 family.</text>
</comment>
<feature type="binding site" evidence="8">
    <location>
        <position position="292"/>
    </location>
    <ligand>
        <name>Mn(2+)</name>
        <dbReference type="ChEBI" id="CHEBI:29035"/>
        <label>2</label>
    </ligand>
</feature>
<evidence type="ECO:0000256" key="6">
    <source>
        <dbReference type="ARBA" id="ARBA00022801"/>
    </source>
</evidence>
<dbReference type="InterPro" id="IPR023042">
    <property type="entry name" value="Peptidase_M17_leu_NH2_pept"/>
</dbReference>
<dbReference type="PANTHER" id="PTHR11963:SF23">
    <property type="entry name" value="CYTOSOL AMINOPEPTIDASE"/>
    <property type="match status" value="1"/>
</dbReference>
<dbReference type="PANTHER" id="PTHR11963">
    <property type="entry name" value="LEUCINE AMINOPEPTIDASE-RELATED"/>
    <property type="match status" value="1"/>
</dbReference>
<sequence length="503" mass="52741">MTDSSFNAEKFNPNRHALPPVSLTDKFEADDVVIGAVGSKPQLIGLPESVDGIKAEVIADFFAKQGISSGVGKITSLTLHNLRLLAIGLGDDVDVSPEQLRRAAGSAVRAIGSASYANPRKVAISLDAVSPEQIQAVVEGALLAANKFAKISGEPVKQQIGEILVVTAKTDANNEAIERAEKTSSAVCVARDWTNLPPNLMGPPEFASQVSGYMKDVKVDVEILDEKALAKQGFGGILAVGGGSDRPPRLVRASYNPRGAKKHLVLIGKGITFDSGGYNLKPAGSMITMKNDMSGAADVMAAIHAIAELGLNVQVTAYGAMAESLVSGRAYRPSDVMTMHDGTTVENGNSDAEGRIVLADAISRANQDKPDLIIDVATLTGACVSALGDRVSGLFASSDEVADQVLDAAEISGEQFWQLPITDHLRAEIKKSEVADLLSSGSRIGGLIYSAAFLEHFVADGGNWAHMDVAGPAWSDSAYSYIPKESTGTSVRTLIAVAQQMAN</sequence>
<dbReference type="RefSeq" id="WP_016455493.1">
    <property type="nucleotide sequence ID" value="NZ_KE150269.1"/>
</dbReference>
<comment type="function">
    <text evidence="7 8">Presumably involved in the processing and regular turnover of intracellular proteins. Catalyzes the removal of unsubstituted N-terminal amino acids from various peptides.</text>
</comment>
<dbReference type="NCBIfam" id="NF002073">
    <property type="entry name" value="PRK00913.1-2"/>
    <property type="match status" value="1"/>
</dbReference>
<feature type="binding site" evidence="8">
    <location>
        <position position="353"/>
    </location>
    <ligand>
        <name>Mn(2+)</name>
        <dbReference type="ChEBI" id="CHEBI:29035"/>
        <label>1</label>
    </ligand>
</feature>
<reference evidence="10 11" key="1">
    <citation type="submission" date="2013-04" db="EMBL/GenBank/DDBJ databases">
        <title>The Genome Sequence of Propionimicrobium lymphophilum ACS-093-V-SCH5.</title>
        <authorList>
            <consortium name="The Broad Institute Genomics Platform"/>
            <person name="Earl A."/>
            <person name="Ward D."/>
            <person name="Feldgarden M."/>
            <person name="Gevers D."/>
            <person name="Saerens B."/>
            <person name="Vaneechoutte M."/>
            <person name="Walker B."/>
            <person name="Young S."/>
            <person name="Zeng Q."/>
            <person name="Gargeya S."/>
            <person name="Fitzgerald M."/>
            <person name="Haas B."/>
            <person name="Abouelleil A."/>
            <person name="Allen A.W."/>
            <person name="Alvarado L."/>
            <person name="Arachchi H.M."/>
            <person name="Berlin A.M."/>
            <person name="Chapman S.B."/>
            <person name="Gainer-Dewar J."/>
            <person name="Goldberg J."/>
            <person name="Griggs A."/>
            <person name="Gujja S."/>
            <person name="Hansen M."/>
            <person name="Howarth C."/>
            <person name="Imamovic A."/>
            <person name="Ireland A."/>
            <person name="Larimer J."/>
            <person name="McCowan C."/>
            <person name="Murphy C."/>
            <person name="Pearson M."/>
            <person name="Poon T.W."/>
            <person name="Priest M."/>
            <person name="Roberts A."/>
            <person name="Saif S."/>
            <person name="Shea T."/>
            <person name="Sisk P."/>
            <person name="Sykes S."/>
            <person name="Wortman J."/>
            <person name="Nusbaum C."/>
            <person name="Birren B."/>
        </authorList>
    </citation>
    <scope>NUCLEOTIDE SEQUENCE [LARGE SCALE GENOMIC DNA]</scope>
    <source>
        <strain evidence="10 11">ACS-093-V-SCH5</strain>
    </source>
</reference>
<dbReference type="HOGENOM" id="CLU_013734_2_2_11"/>
<feature type="binding site" evidence="8">
    <location>
        <position position="269"/>
    </location>
    <ligand>
        <name>Mn(2+)</name>
        <dbReference type="ChEBI" id="CHEBI:29035"/>
        <label>2</label>
    </ligand>
</feature>
<evidence type="ECO:0000256" key="4">
    <source>
        <dbReference type="ARBA" id="ARBA00022438"/>
    </source>
</evidence>
<keyword evidence="8" id="KW-0464">Manganese</keyword>
<feature type="domain" description="Cytosol aminopeptidase" evidence="9">
    <location>
        <begin position="349"/>
        <end position="356"/>
    </location>
</feature>
<feature type="active site" evidence="8">
    <location>
        <position position="281"/>
    </location>
</feature>
<feature type="binding site" evidence="8">
    <location>
        <position position="351"/>
    </location>
    <ligand>
        <name>Mn(2+)</name>
        <dbReference type="ChEBI" id="CHEBI:29035"/>
        <label>1</label>
    </ligand>
</feature>
<evidence type="ECO:0000256" key="1">
    <source>
        <dbReference type="ARBA" id="ARBA00000135"/>
    </source>
</evidence>
<dbReference type="EMBL" id="AGZR01000005">
    <property type="protein sequence ID" value="EPD33118.1"/>
    <property type="molecule type" value="Genomic_DNA"/>
</dbReference>
<keyword evidence="11" id="KW-1185">Reference proteome</keyword>
<dbReference type="InterPro" id="IPR008283">
    <property type="entry name" value="Peptidase_M17_N"/>
</dbReference>
<dbReference type="Gene3D" id="3.40.220.10">
    <property type="entry name" value="Leucine Aminopeptidase, subunit E, domain 1"/>
    <property type="match status" value="1"/>
</dbReference>
<evidence type="ECO:0000256" key="5">
    <source>
        <dbReference type="ARBA" id="ARBA00022670"/>
    </source>
</evidence>
<comment type="caution">
    <text evidence="10">The sequence shown here is derived from an EMBL/GenBank/DDBJ whole genome shotgun (WGS) entry which is preliminary data.</text>
</comment>
<dbReference type="EC" id="3.4.11.1" evidence="8"/>
<dbReference type="InterPro" id="IPR000819">
    <property type="entry name" value="Peptidase_M17_C"/>
</dbReference>
<gene>
    <name evidence="8" type="primary">pepA</name>
    <name evidence="10" type="ORF">HMPREF9306_00649</name>
</gene>
<comment type="catalytic activity">
    <reaction evidence="1 8">
        <text>Release of an N-terminal amino acid, Xaa-|-Yaa-, in which Xaa is preferably Leu, but may be other amino acids including Pro although not Arg or Lys, and Yaa may be Pro. Amino acid amides and methyl esters are also readily hydrolyzed, but rates on arylamides are exceedingly low.</text>
        <dbReference type="EC" id="3.4.11.1"/>
    </reaction>
</comment>
<feature type="binding site" evidence="8">
    <location>
        <position position="274"/>
    </location>
    <ligand>
        <name>Mn(2+)</name>
        <dbReference type="ChEBI" id="CHEBI:29035"/>
        <label>1</label>
    </ligand>
</feature>
<keyword evidence="4 8" id="KW-0031">Aminopeptidase</keyword>
<dbReference type="GO" id="GO:0005737">
    <property type="term" value="C:cytoplasm"/>
    <property type="evidence" value="ECO:0007669"/>
    <property type="project" value="UniProtKB-SubCell"/>
</dbReference>
<dbReference type="SUPFAM" id="SSF52949">
    <property type="entry name" value="Macro domain-like"/>
    <property type="match status" value="1"/>
</dbReference>
<dbReference type="EC" id="3.4.11.10" evidence="8"/>
<dbReference type="GO" id="GO:0030145">
    <property type="term" value="F:manganese ion binding"/>
    <property type="evidence" value="ECO:0007669"/>
    <property type="project" value="UniProtKB-UniRule"/>
</dbReference>
<dbReference type="GO" id="GO:0070006">
    <property type="term" value="F:metalloaminopeptidase activity"/>
    <property type="evidence" value="ECO:0007669"/>
    <property type="project" value="InterPro"/>
</dbReference>
<keyword evidence="5 8" id="KW-0645">Protease</keyword>
<dbReference type="AlphaFoldDB" id="S2W025"/>
<keyword evidence="6 8" id="KW-0378">Hydrolase</keyword>
<feature type="binding site" evidence="8">
    <location>
        <position position="353"/>
    </location>
    <ligand>
        <name>Mn(2+)</name>
        <dbReference type="ChEBI" id="CHEBI:29035"/>
        <label>2</label>
    </ligand>
</feature>
<dbReference type="InterPro" id="IPR043472">
    <property type="entry name" value="Macro_dom-like"/>
</dbReference>
<protein>
    <recommendedName>
        <fullName evidence="8">Probable cytosol aminopeptidase</fullName>
        <ecNumber evidence="8">3.4.11.1</ecNumber>
    </recommendedName>
    <alternativeName>
        <fullName evidence="8">Leucine aminopeptidase</fullName>
        <shortName evidence="8">LAP</shortName>
        <ecNumber evidence="8">3.4.11.10</ecNumber>
    </alternativeName>
    <alternativeName>
        <fullName evidence="8">Leucyl aminopeptidase</fullName>
    </alternativeName>
</protein>
<dbReference type="Proteomes" id="UP000014417">
    <property type="component" value="Unassembled WGS sequence"/>
</dbReference>
<evidence type="ECO:0000313" key="10">
    <source>
        <dbReference type="EMBL" id="EPD33118.1"/>
    </source>
</evidence>
<comment type="cofactor">
    <cofactor evidence="8">
        <name>Mn(2+)</name>
        <dbReference type="ChEBI" id="CHEBI:29035"/>
    </cofactor>
    <text evidence="8">Binds 2 manganese ions per subunit.</text>
</comment>
<dbReference type="GO" id="GO:0006508">
    <property type="term" value="P:proteolysis"/>
    <property type="evidence" value="ECO:0007669"/>
    <property type="project" value="UniProtKB-KW"/>
</dbReference>
<dbReference type="CDD" id="cd00433">
    <property type="entry name" value="Peptidase_M17"/>
    <property type="match status" value="1"/>
</dbReference>
<dbReference type="Pfam" id="PF02789">
    <property type="entry name" value="Peptidase_M17_N"/>
    <property type="match status" value="1"/>
</dbReference>
<feature type="binding site" evidence="8">
    <location>
        <position position="274"/>
    </location>
    <ligand>
        <name>Mn(2+)</name>
        <dbReference type="ChEBI" id="CHEBI:29035"/>
        <label>2</label>
    </ligand>
</feature>
<evidence type="ECO:0000256" key="8">
    <source>
        <dbReference type="HAMAP-Rule" id="MF_00181"/>
    </source>
</evidence>
<evidence type="ECO:0000256" key="3">
    <source>
        <dbReference type="ARBA" id="ARBA00009528"/>
    </source>
</evidence>
<dbReference type="Pfam" id="PF00883">
    <property type="entry name" value="Peptidase_M17"/>
    <property type="match status" value="1"/>
</dbReference>
<dbReference type="SUPFAM" id="SSF53187">
    <property type="entry name" value="Zn-dependent exopeptidases"/>
    <property type="match status" value="1"/>
</dbReference>
<comment type="catalytic activity">
    <reaction evidence="2 8">
        <text>Release of an N-terminal amino acid, preferentially leucine, but not glutamic or aspartic acids.</text>
        <dbReference type="EC" id="3.4.11.10"/>
    </reaction>
</comment>
<dbReference type="PRINTS" id="PR00481">
    <property type="entry name" value="LAMNOPPTDASE"/>
</dbReference>
<dbReference type="PROSITE" id="PS00631">
    <property type="entry name" value="CYTOSOL_AP"/>
    <property type="match status" value="1"/>
</dbReference>
<proteinExistence type="inferred from homology"/>
<name>S2W025_9ACTN</name>
<keyword evidence="8" id="KW-0479">Metal-binding</keyword>
<accession>S2W025</accession>
<dbReference type="Gene3D" id="3.40.630.10">
    <property type="entry name" value="Zn peptidases"/>
    <property type="match status" value="1"/>
</dbReference>
<dbReference type="PATRIC" id="fig|883161.3.peg.650"/>
<organism evidence="10 11">
    <name type="scientific">Propionimicrobium lymphophilum ACS-093-V-SCH5</name>
    <dbReference type="NCBI Taxonomy" id="883161"/>
    <lineage>
        <taxon>Bacteria</taxon>
        <taxon>Bacillati</taxon>
        <taxon>Actinomycetota</taxon>
        <taxon>Actinomycetes</taxon>
        <taxon>Propionibacteriales</taxon>
        <taxon>Propionibacteriaceae</taxon>
        <taxon>Propionimicrobium</taxon>
    </lineage>
</organism>
<evidence type="ECO:0000313" key="11">
    <source>
        <dbReference type="Proteomes" id="UP000014417"/>
    </source>
</evidence>
<dbReference type="STRING" id="883161.HMPREF9306_00649"/>
<evidence type="ECO:0000256" key="7">
    <source>
        <dbReference type="ARBA" id="ARBA00049972"/>
    </source>
</evidence>
<dbReference type="InterPro" id="IPR011356">
    <property type="entry name" value="Leucine_aapep/pepB"/>
</dbReference>
<evidence type="ECO:0000259" key="9">
    <source>
        <dbReference type="PROSITE" id="PS00631"/>
    </source>
</evidence>
<dbReference type="OrthoDB" id="9809354at2"/>
<comment type="subcellular location">
    <subcellularLocation>
        <location evidence="8">Cytoplasm</location>
    </subcellularLocation>
</comment>